<name>A0A4Y7T384_COPMI</name>
<sequence>MDELGLVGEVRNGISKVRSANPCAYNHVLTSPPRIDPAISSQGAANVPYKNRTLSTNYALELDTQRHTRSPLLRPSHPSTHRSEALVFSWPSSTKPTTAEHAPVSSGSGHPIFWIARNDRLGSYSRSRGHVERASATEPLPAIFRVLAVSPSAVHT</sequence>
<keyword evidence="2" id="KW-1185">Reference proteome</keyword>
<dbReference type="EMBL" id="QPFP01000031">
    <property type="protein sequence ID" value="TEB28636.1"/>
    <property type="molecule type" value="Genomic_DNA"/>
</dbReference>
<organism evidence="1 2">
    <name type="scientific">Coprinellus micaceus</name>
    <name type="common">Glistening ink-cap mushroom</name>
    <name type="synonym">Coprinus micaceus</name>
    <dbReference type="NCBI Taxonomy" id="71717"/>
    <lineage>
        <taxon>Eukaryota</taxon>
        <taxon>Fungi</taxon>
        <taxon>Dikarya</taxon>
        <taxon>Basidiomycota</taxon>
        <taxon>Agaricomycotina</taxon>
        <taxon>Agaricomycetes</taxon>
        <taxon>Agaricomycetidae</taxon>
        <taxon>Agaricales</taxon>
        <taxon>Agaricineae</taxon>
        <taxon>Psathyrellaceae</taxon>
        <taxon>Coprinellus</taxon>
    </lineage>
</organism>
<evidence type="ECO:0000313" key="2">
    <source>
        <dbReference type="Proteomes" id="UP000298030"/>
    </source>
</evidence>
<proteinExistence type="predicted"/>
<dbReference type="Proteomes" id="UP000298030">
    <property type="component" value="Unassembled WGS sequence"/>
</dbReference>
<comment type="caution">
    <text evidence="1">The sequence shown here is derived from an EMBL/GenBank/DDBJ whole genome shotgun (WGS) entry which is preliminary data.</text>
</comment>
<reference evidence="1 2" key="1">
    <citation type="journal article" date="2019" name="Nat. Ecol. Evol.">
        <title>Megaphylogeny resolves global patterns of mushroom evolution.</title>
        <authorList>
            <person name="Varga T."/>
            <person name="Krizsan K."/>
            <person name="Foldi C."/>
            <person name="Dima B."/>
            <person name="Sanchez-Garcia M."/>
            <person name="Sanchez-Ramirez S."/>
            <person name="Szollosi G.J."/>
            <person name="Szarkandi J.G."/>
            <person name="Papp V."/>
            <person name="Albert L."/>
            <person name="Andreopoulos W."/>
            <person name="Angelini C."/>
            <person name="Antonin V."/>
            <person name="Barry K.W."/>
            <person name="Bougher N.L."/>
            <person name="Buchanan P."/>
            <person name="Buyck B."/>
            <person name="Bense V."/>
            <person name="Catcheside P."/>
            <person name="Chovatia M."/>
            <person name="Cooper J."/>
            <person name="Damon W."/>
            <person name="Desjardin D."/>
            <person name="Finy P."/>
            <person name="Geml J."/>
            <person name="Haridas S."/>
            <person name="Hughes K."/>
            <person name="Justo A."/>
            <person name="Karasinski D."/>
            <person name="Kautmanova I."/>
            <person name="Kiss B."/>
            <person name="Kocsube S."/>
            <person name="Kotiranta H."/>
            <person name="LaButti K.M."/>
            <person name="Lechner B.E."/>
            <person name="Liimatainen K."/>
            <person name="Lipzen A."/>
            <person name="Lukacs Z."/>
            <person name="Mihaltcheva S."/>
            <person name="Morgado L.N."/>
            <person name="Niskanen T."/>
            <person name="Noordeloos M.E."/>
            <person name="Ohm R.A."/>
            <person name="Ortiz-Santana B."/>
            <person name="Ovrebo C."/>
            <person name="Racz N."/>
            <person name="Riley R."/>
            <person name="Savchenko A."/>
            <person name="Shiryaev A."/>
            <person name="Soop K."/>
            <person name="Spirin V."/>
            <person name="Szebenyi C."/>
            <person name="Tomsovsky M."/>
            <person name="Tulloss R.E."/>
            <person name="Uehling J."/>
            <person name="Grigoriev I.V."/>
            <person name="Vagvolgyi C."/>
            <person name="Papp T."/>
            <person name="Martin F.M."/>
            <person name="Miettinen O."/>
            <person name="Hibbett D.S."/>
            <person name="Nagy L.G."/>
        </authorList>
    </citation>
    <scope>NUCLEOTIDE SEQUENCE [LARGE SCALE GENOMIC DNA]</scope>
    <source>
        <strain evidence="1 2">FP101781</strain>
    </source>
</reference>
<evidence type="ECO:0000313" key="1">
    <source>
        <dbReference type="EMBL" id="TEB28636.1"/>
    </source>
</evidence>
<gene>
    <name evidence="1" type="ORF">FA13DRAFT_1871182</name>
</gene>
<protein>
    <submittedName>
        <fullName evidence="1">Uncharacterized protein</fullName>
    </submittedName>
</protein>
<accession>A0A4Y7T384</accession>
<dbReference type="AlphaFoldDB" id="A0A4Y7T384"/>